<keyword evidence="3" id="KW-0812">Transmembrane</keyword>
<organism evidence="11 12">
    <name type="scientific">Paramuricea clavata</name>
    <name type="common">Red gorgonian</name>
    <name type="synonym">Violescent sea-whip</name>
    <dbReference type="NCBI Taxonomy" id="317549"/>
    <lineage>
        <taxon>Eukaryota</taxon>
        <taxon>Metazoa</taxon>
        <taxon>Cnidaria</taxon>
        <taxon>Anthozoa</taxon>
        <taxon>Octocorallia</taxon>
        <taxon>Malacalcyonacea</taxon>
        <taxon>Plexauridae</taxon>
        <taxon>Paramuricea</taxon>
    </lineage>
</organism>
<accession>A0A7D9E7Q0</accession>
<dbReference type="GO" id="GO:0005886">
    <property type="term" value="C:plasma membrane"/>
    <property type="evidence" value="ECO:0007669"/>
    <property type="project" value="UniProtKB-SubCell"/>
</dbReference>
<comment type="subcellular location">
    <subcellularLocation>
        <location evidence="1">Cell membrane</location>
        <topology evidence="1">Single-pass type I membrane protein</topology>
    </subcellularLocation>
</comment>
<keyword evidence="6" id="KW-0067">ATP-binding</keyword>
<dbReference type="EMBL" id="CACRXK020003918">
    <property type="protein sequence ID" value="CAB4000754.1"/>
    <property type="molecule type" value="Genomic_DNA"/>
</dbReference>
<sequence>MAMSKISERCVFICLLGLTSVTYVTLGDSECKSSLGMEDGRIKDSQINVTSFIKTAYGENARLRQNITIWGAWCPDKTEPSMREVNYDQYIEIDLLDLAKITGIATQGREYNEATEKVEDYTISYKKDGGEWHYYRRKDQDVKIFPGNKDVSTVVRHDLDPAIMARYIRVHPGYETGAVYVCMRLELYGCVVEQDILSYSMPVGQTTKNGKVHYNDTSYNGVITNDFYKDGTGILTDGRFGRVTFTKEFKGEGWVGWSSLLTQSQYIDITFEFSGVRKFTDVTLFVNVNKKRGNAVVNGSQIFFSSTKDGFSDTSFLQCYPRDFGARNDPYTAHVTLSLCENTARFMKLRLYFGGKWLLITEISFNSVPAITDETMRDCSGNTAAICTATQLSTGCKNCSSGSSNLPLIIIIVCVILLIVIVLLVVIFLLYRRRALCFGKMKQNKTDKTVHVELQNVEDARQPTYDKIEDNLGNPLYSSVGGNHDDTQPMLSPVKKTSGEFVPQTGEYRRVSKISIL</sequence>
<dbReference type="AlphaFoldDB" id="A0A7D9E7Q0"/>
<evidence type="ECO:0000256" key="6">
    <source>
        <dbReference type="ARBA" id="ARBA00022840"/>
    </source>
</evidence>
<keyword evidence="5" id="KW-0547">Nucleotide-binding</keyword>
<evidence type="ECO:0000256" key="2">
    <source>
        <dbReference type="ARBA" id="ARBA00022475"/>
    </source>
</evidence>
<dbReference type="PROSITE" id="PS01286">
    <property type="entry name" value="FA58C_2"/>
    <property type="match status" value="1"/>
</dbReference>
<keyword evidence="7" id="KW-1133">Transmembrane helix</keyword>
<evidence type="ECO:0000256" key="7">
    <source>
        <dbReference type="ARBA" id="ARBA00022989"/>
    </source>
</evidence>
<evidence type="ECO:0000256" key="10">
    <source>
        <dbReference type="ARBA" id="ARBA00023180"/>
    </source>
</evidence>
<dbReference type="GO" id="GO:0005524">
    <property type="term" value="F:ATP binding"/>
    <property type="evidence" value="ECO:0007669"/>
    <property type="project" value="UniProtKB-KW"/>
</dbReference>
<dbReference type="CDD" id="cd00057">
    <property type="entry name" value="FA58C"/>
    <property type="match status" value="1"/>
</dbReference>
<gene>
    <name evidence="11" type="ORF">PACLA_8A040595</name>
</gene>
<evidence type="ECO:0000313" key="11">
    <source>
        <dbReference type="EMBL" id="CAB4000754.1"/>
    </source>
</evidence>
<keyword evidence="12" id="KW-1185">Reference proteome</keyword>
<evidence type="ECO:0000256" key="9">
    <source>
        <dbReference type="ARBA" id="ARBA00023157"/>
    </source>
</evidence>
<keyword evidence="4" id="KW-0732">Signal</keyword>
<dbReference type="Gene3D" id="2.60.120.1190">
    <property type="match status" value="1"/>
</dbReference>
<keyword evidence="9" id="KW-1015">Disulfide bond</keyword>
<dbReference type="InterPro" id="IPR000421">
    <property type="entry name" value="FA58C"/>
</dbReference>
<keyword evidence="8" id="KW-0472">Membrane</keyword>
<dbReference type="Gene3D" id="2.60.120.260">
    <property type="entry name" value="Galactose-binding domain-like"/>
    <property type="match status" value="1"/>
</dbReference>
<dbReference type="SMART" id="SM00231">
    <property type="entry name" value="FA58C"/>
    <property type="match status" value="1"/>
</dbReference>
<evidence type="ECO:0000256" key="1">
    <source>
        <dbReference type="ARBA" id="ARBA00004251"/>
    </source>
</evidence>
<dbReference type="OrthoDB" id="5976912at2759"/>
<reference evidence="11" key="1">
    <citation type="submission" date="2020-04" db="EMBL/GenBank/DDBJ databases">
        <authorList>
            <person name="Alioto T."/>
            <person name="Alioto T."/>
            <person name="Gomez Garrido J."/>
        </authorList>
    </citation>
    <scope>NUCLEOTIDE SEQUENCE</scope>
    <source>
        <strain evidence="11">A484AB</strain>
    </source>
</reference>
<dbReference type="InterPro" id="IPR048525">
    <property type="entry name" value="DDR1-2_DS-like"/>
</dbReference>
<dbReference type="SUPFAM" id="SSF49785">
    <property type="entry name" value="Galactose-binding domain-like"/>
    <property type="match status" value="1"/>
</dbReference>
<proteinExistence type="predicted"/>
<dbReference type="PANTHER" id="PTHR24543">
    <property type="entry name" value="MULTICOPPER OXIDASE-RELATED"/>
    <property type="match status" value="1"/>
</dbReference>
<evidence type="ECO:0000256" key="3">
    <source>
        <dbReference type="ARBA" id="ARBA00022692"/>
    </source>
</evidence>
<dbReference type="Pfam" id="PF21114">
    <property type="entry name" value="DDR1-2_DS-like"/>
    <property type="match status" value="1"/>
</dbReference>
<keyword evidence="2" id="KW-1003">Cell membrane</keyword>
<dbReference type="Pfam" id="PF00754">
    <property type="entry name" value="F5_F8_type_C"/>
    <property type="match status" value="1"/>
</dbReference>
<comment type="caution">
    <text evidence="11">The sequence shown here is derived from an EMBL/GenBank/DDBJ whole genome shotgun (WGS) entry which is preliminary data.</text>
</comment>
<dbReference type="Proteomes" id="UP001152795">
    <property type="component" value="Unassembled WGS sequence"/>
</dbReference>
<protein>
    <submittedName>
        <fullName evidence="11">Uncharacterized protein</fullName>
    </submittedName>
</protein>
<name>A0A7D9E7Q0_PARCT</name>
<keyword evidence="10" id="KW-0325">Glycoprotein</keyword>
<evidence type="ECO:0000256" key="8">
    <source>
        <dbReference type="ARBA" id="ARBA00023136"/>
    </source>
</evidence>
<evidence type="ECO:0000256" key="5">
    <source>
        <dbReference type="ARBA" id="ARBA00022741"/>
    </source>
</evidence>
<evidence type="ECO:0000256" key="4">
    <source>
        <dbReference type="ARBA" id="ARBA00022729"/>
    </source>
</evidence>
<dbReference type="InterPro" id="IPR008979">
    <property type="entry name" value="Galactose-bd-like_sf"/>
</dbReference>
<evidence type="ECO:0000313" key="12">
    <source>
        <dbReference type="Proteomes" id="UP001152795"/>
    </source>
</evidence>
<dbReference type="PROSITE" id="PS50022">
    <property type="entry name" value="FA58C_3"/>
    <property type="match status" value="1"/>
</dbReference>